<keyword evidence="1" id="KW-0238">DNA-binding</keyword>
<sequence>MFLRVHAGLLFIFACGVSLCGAFVQIGSLTCQRLGRRQGFACQLAAEKVEALKLGDVAKMVSEKMEISSAQARRFMDCYSEVISDSVKEGKKVPVPNLGSFSKSHRNERTARNPRTGEMLKIPSKDVPVFKPSKMFKQFVNGEE</sequence>
<dbReference type="CDD" id="cd13831">
    <property type="entry name" value="HU"/>
    <property type="match status" value="1"/>
</dbReference>
<evidence type="ECO:0000256" key="2">
    <source>
        <dbReference type="RuleBase" id="RU003939"/>
    </source>
</evidence>
<comment type="similarity">
    <text evidence="2">Belongs to the bacterial histone-like protein family.</text>
</comment>
<evidence type="ECO:0000256" key="3">
    <source>
        <dbReference type="SAM" id="MobiDB-lite"/>
    </source>
</evidence>
<dbReference type="AlphaFoldDB" id="A0A0G4HX52"/>
<dbReference type="InterPro" id="IPR010992">
    <property type="entry name" value="IHF-like_DNA-bd_dom_sf"/>
</dbReference>
<feature type="chain" id="PRO_5005191946" description="DNA-binding protein HU" evidence="4">
    <location>
        <begin position="23"/>
        <end position="144"/>
    </location>
</feature>
<dbReference type="PANTHER" id="PTHR33175">
    <property type="entry name" value="DNA-BINDING PROTEIN HU"/>
    <property type="match status" value="1"/>
</dbReference>
<dbReference type="GO" id="GO:0030527">
    <property type="term" value="F:structural constituent of chromatin"/>
    <property type="evidence" value="ECO:0007669"/>
    <property type="project" value="InterPro"/>
</dbReference>
<dbReference type="EMBL" id="CDMZ01004231">
    <property type="protein sequence ID" value="CEM49100.1"/>
    <property type="molecule type" value="Genomic_DNA"/>
</dbReference>
<dbReference type="InterPro" id="IPR000119">
    <property type="entry name" value="Hist_DNA-bd"/>
</dbReference>
<dbReference type="VEuPathDB" id="CryptoDB:Cvel_9214"/>
<accession>A0A0G4HX52</accession>
<evidence type="ECO:0008006" key="6">
    <source>
        <dbReference type="Google" id="ProtNLM"/>
    </source>
</evidence>
<organism evidence="5">
    <name type="scientific">Chromera velia CCMP2878</name>
    <dbReference type="NCBI Taxonomy" id="1169474"/>
    <lineage>
        <taxon>Eukaryota</taxon>
        <taxon>Sar</taxon>
        <taxon>Alveolata</taxon>
        <taxon>Colpodellida</taxon>
        <taxon>Chromeraceae</taxon>
        <taxon>Chromera</taxon>
    </lineage>
</organism>
<dbReference type="Gene3D" id="4.10.520.10">
    <property type="entry name" value="IHF-like DNA-binding proteins"/>
    <property type="match status" value="1"/>
</dbReference>
<dbReference type="PANTHER" id="PTHR33175:SF3">
    <property type="entry name" value="DNA-BINDING PROTEIN HU-BETA"/>
    <property type="match status" value="1"/>
</dbReference>
<evidence type="ECO:0000256" key="4">
    <source>
        <dbReference type="SAM" id="SignalP"/>
    </source>
</evidence>
<evidence type="ECO:0000313" key="5">
    <source>
        <dbReference type="EMBL" id="CEM49100.1"/>
    </source>
</evidence>
<dbReference type="Pfam" id="PF00216">
    <property type="entry name" value="Bac_DNA_binding"/>
    <property type="match status" value="1"/>
</dbReference>
<dbReference type="SUPFAM" id="SSF47729">
    <property type="entry name" value="IHF-like DNA-binding proteins"/>
    <property type="match status" value="1"/>
</dbReference>
<dbReference type="PROSITE" id="PS51257">
    <property type="entry name" value="PROKAR_LIPOPROTEIN"/>
    <property type="match status" value="1"/>
</dbReference>
<evidence type="ECO:0000256" key="1">
    <source>
        <dbReference type="ARBA" id="ARBA00023125"/>
    </source>
</evidence>
<name>A0A0G4HX52_9ALVE</name>
<dbReference type="PRINTS" id="PR01727">
    <property type="entry name" value="DNABINDINGHU"/>
</dbReference>
<keyword evidence="4" id="KW-0732">Signal</keyword>
<feature type="region of interest" description="Disordered" evidence="3">
    <location>
        <begin position="94"/>
        <end position="113"/>
    </location>
</feature>
<dbReference type="PhylomeDB" id="A0A0G4HX52"/>
<reference evidence="5" key="1">
    <citation type="submission" date="2014-11" db="EMBL/GenBank/DDBJ databases">
        <authorList>
            <person name="Otto D Thomas"/>
            <person name="Naeem Raeece"/>
        </authorList>
    </citation>
    <scope>NUCLEOTIDE SEQUENCE</scope>
</reference>
<feature type="signal peptide" evidence="4">
    <location>
        <begin position="1"/>
        <end position="22"/>
    </location>
</feature>
<gene>
    <name evidence="5" type="ORF">Cvel_9214</name>
</gene>
<protein>
    <recommendedName>
        <fullName evidence="6">DNA-binding protein HU</fullName>
    </recommendedName>
</protein>
<dbReference type="GO" id="GO:0003677">
    <property type="term" value="F:DNA binding"/>
    <property type="evidence" value="ECO:0007669"/>
    <property type="project" value="UniProtKB-KW"/>
</dbReference>
<proteinExistence type="inferred from homology"/>
<dbReference type="SMART" id="SM00411">
    <property type="entry name" value="BHL"/>
    <property type="match status" value="1"/>
</dbReference>